<dbReference type="EMBL" id="MPOJ01000002">
    <property type="protein sequence ID" value="OOH75152.1"/>
    <property type="molecule type" value="Genomic_DNA"/>
</dbReference>
<organism evidence="1 2">
    <name type="scientific">Leptospirillum ferriphilum</name>
    <dbReference type="NCBI Taxonomy" id="178606"/>
    <lineage>
        <taxon>Bacteria</taxon>
        <taxon>Pseudomonadati</taxon>
        <taxon>Nitrospirota</taxon>
        <taxon>Nitrospiria</taxon>
        <taxon>Nitrospirales</taxon>
        <taxon>Nitrospiraceae</taxon>
        <taxon>Leptospirillum</taxon>
    </lineage>
</organism>
<evidence type="ECO:0000313" key="2">
    <source>
        <dbReference type="Proteomes" id="UP000188586"/>
    </source>
</evidence>
<evidence type="ECO:0000313" key="1">
    <source>
        <dbReference type="EMBL" id="OOH75152.1"/>
    </source>
</evidence>
<dbReference type="Proteomes" id="UP000188586">
    <property type="component" value="Unassembled WGS sequence"/>
</dbReference>
<proteinExistence type="predicted"/>
<sequence length="101" mass="11625">MKPDNPSGGPKMVPWSIVLDRKALSHGVLRLSDFLICPVCRERRIPDEWASIRRSGMCEECSYAQRRGNPYRGRPVKRRTFFQRLGLSKVFPGSQRPRIPA</sequence>
<accession>A0A1V3SZ33</accession>
<gene>
    <name evidence="1" type="ORF">BOX24_01080</name>
</gene>
<name>A0A1V3SZ33_9BACT</name>
<protein>
    <submittedName>
        <fullName evidence="1">Uncharacterized protein</fullName>
    </submittedName>
</protein>
<dbReference type="AlphaFoldDB" id="A0A1V3SZ33"/>
<comment type="caution">
    <text evidence="1">The sequence shown here is derived from an EMBL/GenBank/DDBJ whole genome shotgun (WGS) entry which is preliminary data.</text>
</comment>
<reference evidence="1 2" key="1">
    <citation type="submission" date="2016-11" db="EMBL/GenBank/DDBJ databases">
        <title>Comparative genomics of co-occurring bacteria in distinct bioleaching systems unravels niche-specific adaptation.</title>
        <authorList>
            <person name="Zhang X."/>
            <person name="Liu X."/>
            <person name="Yin H."/>
        </authorList>
    </citation>
    <scope>NUCLEOTIDE SEQUENCE [LARGE SCALE GENOMIC DNA]</scope>
    <source>
        <strain evidence="1 2">DX</strain>
    </source>
</reference>